<dbReference type="InterPro" id="IPR040260">
    <property type="entry name" value="RFA2-like"/>
</dbReference>
<evidence type="ECO:0000313" key="7">
    <source>
        <dbReference type="Proteomes" id="UP001153620"/>
    </source>
</evidence>
<dbReference type="GO" id="GO:0035861">
    <property type="term" value="C:site of double-strand break"/>
    <property type="evidence" value="ECO:0007669"/>
    <property type="project" value="TreeGrafter"/>
</dbReference>
<dbReference type="InterPro" id="IPR036390">
    <property type="entry name" value="WH_DNA-bd_sf"/>
</dbReference>
<evidence type="ECO:0000256" key="1">
    <source>
        <dbReference type="ARBA" id="ARBA00004123"/>
    </source>
</evidence>
<comment type="similarity">
    <text evidence="2">Belongs to the replication factor A protein 2 family.</text>
</comment>
<organism evidence="6 7">
    <name type="scientific">Chironomus riparius</name>
    <dbReference type="NCBI Taxonomy" id="315576"/>
    <lineage>
        <taxon>Eukaryota</taxon>
        <taxon>Metazoa</taxon>
        <taxon>Ecdysozoa</taxon>
        <taxon>Arthropoda</taxon>
        <taxon>Hexapoda</taxon>
        <taxon>Insecta</taxon>
        <taxon>Pterygota</taxon>
        <taxon>Neoptera</taxon>
        <taxon>Endopterygota</taxon>
        <taxon>Diptera</taxon>
        <taxon>Nematocera</taxon>
        <taxon>Chironomoidea</taxon>
        <taxon>Chironomidae</taxon>
        <taxon>Chironominae</taxon>
        <taxon>Chironomus</taxon>
    </lineage>
</organism>
<dbReference type="CDD" id="cd04478">
    <property type="entry name" value="RPA2_DBD_D"/>
    <property type="match status" value="1"/>
</dbReference>
<evidence type="ECO:0000313" key="6">
    <source>
        <dbReference type="EMBL" id="CAG9808446.1"/>
    </source>
</evidence>
<dbReference type="SUPFAM" id="SSF46785">
    <property type="entry name" value="Winged helix' DNA-binding domain"/>
    <property type="match status" value="1"/>
</dbReference>
<comment type="subcellular location">
    <subcellularLocation>
        <location evidence="1">Nucleus</location>
    </subcellularLocation>
</comment>
<accession>A0A9N9S2B9</accession>
<name>A0A9N9S2B9_9DIPT</name>
<dbReference type="GO" id="GO:0003697">
    <property type="term" value="F:single-stranded DNA binding"/>
    <property type="evidence" value="ECO:0007669"/>
    <property type="project" value="TreeGrafter"/>
</dbReference>
<dbReference type="PANTHER" id="PTHR13989">
    <property type="entry name" value="REPLICATION PROTEIN A-RELATED"/>
    <property type="match status" value="1"/>
</dbReference>
<sequence>MDDSFGGGFTQTNVDQKTESKAEGTLPVFIKMIHNQPDDVIDLYGFEYKMVTVVAIVKEIEHTSTKITYSMEDITGKIKAHYWIDEEETVGSSNIMINSYARVVGALRSQGDAKSIMIYKIHPVNGINEVSTHYIEVINARFQAESFANADGKPMNGNVQKMDVDGHQQTTAAAPADSGLEGLNAKEKVVFKMIQGALADQSETGYGRDEIIARFPHFSEDEINAMLGKMTFEGLIYTTVDNDHFQACY</sequence>
<dbReference type="Proteomes" id="UP001153620">
    <property type="component" value="Chromosome 3"/>
</dbReference>
<keyword evidence="4" id="KW-0539">Nucleus</keyword>
<dbReference type="PANTHER" id="PTHR13989:SF16">
    <property type="entry name" value="REPLICATION PROTEIN A2"/>
    <property type="match status" value="1"/>
</dbReference>
<keyword evidence="7" id="KW-1185">Reference proteome</keyword>
<dbReference type="InterPro" id="IPR012340">
    <property type="entry name" value="NA-bd_OB-fold"/>
</dbReference>
<evidence type="ECO:0000259" key="5">
    <source>
        <dbReference type="Pfam" id="PF08784"/>
    </source>
</evidence>
<dbReference type="GO" id="GO:0006260">
    <property type="term" value="P:DNA replication"/>
    <property type="evidence" value="ECO:0007669"/>
    <property type="project" value="TreeGrafter"/>
</dbReference>
<dbReference type="GO" id="GO:0006289">
    <property type="term" value="P:nucleotide-excision repair"/>
    <property type="evidence" value="ECO:0007669"/>
    <property type="project" value="TreeGrafter"/>
</dbReference>
<dbReference type="InterPro" id="IPR014892">
    <property type="entry name" value="RPA_C"/>
</dbReference>
<reference evidence="6" key="1">
    <citation type="submission" date="2022-01" db="EMBL/GenBank/DDBJ databases">
        <authorList>
            <person name="King R."/>
        </authorList>
    </citation>
    <scope>NUCLEOTIDE SEQUENCE</scope>
</reference>
<dbReference type="GO" id="GO:0005662">
    <property type="term" value="C:DNA replication factor A complex"/>
    <property type="evidence" value="ECO:0007669"/>
    <property type="project" value="TreeGrafter"/>
</dbReference>
<gene>
    <name evidence="6" type="ORF">CHIRRI_LOCUS11286</name>
</gene>
<evidence type="ECO:0000256" key="2">
    <source>
        <dbReference type="ARBA" id="ARBA00007815"/>
    </source>
</evidence>
<dbReference type="Pfam" id="PF08784">
    <property type="entry name" value="RPA_C"/>
    <property type="match status" value="1"/>
</dbReference>
<dbReference type="GO" id="GO:0000781">
    <property type="term" value="C:chromosome, telomeric region"/>
    <property type="evidence" value="ECO:0007669"/>
    <property type="project" value="TreeGrafter"/>
</dbReference>
<keyword evidence="3" id="KW-0238">DNA-binding</keyword>
<dbReference type="OrthoDB" id="25571at2759"/>
<dbReference type="InterPro" id="IPR036388">
    <property type="entry name" value="WH-like_DNA-bd_sf"/>
</dbReference>
<proteinExistence type="inferred from homology"/>
<evidence type="ECO:0000256" key="3">
    <source>
        <dbReference type="ARBA" id="ARBA00023125"/>
    </source>
</evidence>
<dbReference type="SUPFAM" id="SSF50249">
    <property type="entry name" value="Nucleic acid-binding proteins"/>
    <property type="match status" value="1"/>
</dbReference>
<dbReference type="Gene3D" id="2.40.50.140">
    <property type="entry name" value="Nucleic acid-binding proteins"/>
    <property type="match status" value="1"/>
</dbReference>
<dbReference type="AlphaFoldDB" id="A0A9N9S2B9"/>
<dbReference type="GO" id="GO:0000724">
    <property type="term" value="P:double-strand break repair via homologous recombination"/>
    <property type="evidence" value="ECO:0007669"/>
    <property type="project" value="TreeGrafter"/>
</dbReference>
<dbReference type="EMBL" id="OU895879">
    <property type="protein sequence ID" value="CAG9808446.1"/>
    <property type="molecule type" value="Genomic_DNA"/>
</dbReference>
<dbReference type="Gene3D" id="1.10.10.10">
    <property type="entry name" value="Winged helix-like DNA-binding domain superfamily/Winged helix DNA-binding domain"/>
    <property type="match status" value="1"/>
</dbReference>
<evidence type="ECO:0000256" key="4">
    <source>
        <dbReference type="ARBA" id="ARBA00023242"/>
    </source>
</evidence>
<feature type="domain" description="Replication protein A C-terminal" evidence="5">
    <location>
        <begin position="158"/>
        <end position="242"/>
    </location>
</feature>
<protein>
    <recommendedName>
        <fullName evidence="5">Replication protein A C-terminal domain-containing protein</fullName>
    </recommendedName>
</protein>
<reference evidence="6" key="2">
    <citation type="submission" date="2022-10" db="EMBL/GenBank/DDBJ databases">
        <authorList>
            <consortium name="ENA_rothamsted_submissions"/>
            <consortium name="culmorum"/>
            <person name="King R."/>
        </authorList>
    </citation>
    <scope>NUCLEOTIDE SEQUENCE</scope>
</reference>